<feature type="transmembrane region" description="Helical" evidence="1">
    <location>
        <begin position="21"/>
        <end position="40"/>
    </location>
</feature>
<organism evidence="2 3">
    <name type="scientific">Argiope bruennichi</name>
    <name type="common">Wasp spider</name>
    <name type="synonym">Aranea bruennichi</name>
    <dbReference type="NCBI Taxonomy" id="94029"/>
    <lineage>
        <taxon>Eukaryota</taxon>
        <taxon>Metazoa</taxon>
        <taxon>Ecdysozoa</taxon>
        <taxon>Arthropoda</taxon>
        <taxon>Chelicerata</taxon>
        <taxon>Arachnida</taxon>
        <taxon>Araneae</taxon>
        <taxon>Araneomorphae</taxon>
        <taxon>Entelegynae</taxon>
        <taxon>Araneoidea</taxon>
        <taxon>Araneidae</taxon>
        <taxon>Argiope</taxon>
    </lineage>
</organism>
<dbReference type="OrthoDB" id="6456729at2759"/>
<proteinExistence type="predicted"/>
<feature type="transmembrane region" description="Helical" evidence="1">
    <location>
        <begin position="52"/>
        <end position="72"/>
    </location>
</feature>
<reference evidence="2" key="2">
    <citation type="submission" date="2020-06" db="EMBL/GenBank/DDBJ databases">
        <authorList>
            <person name="Sheffer M."/>
        </authorList>
    </citation>
    <scope>NUCLEOTIDE SEQUENCE</scope>
</reference>
<keyword evidence="1" id="KW-0812">Transmembrane</keyword>
<dbReference type="EMBL" id="JABXBU010002072">
    <property type="protein sequence ID" value="KAF8778666.1"/>
    <property type="molecule type" value="Genomic_DNA"/>
</dbReference>
<comment type="caution">
    <text evidence="2">The sequence shown here is derived from an EMBL/GenBank/DDBJ whole genome shotgun (WGS) entry which is preliminary data.</text>
</comment>
<reference evidence="2" key="1">
    <citation type="journal article" date="2020" name="bioRxiv">
        <title>Chromosome-level reference genome of the European wasp spider Argiope bruennichi: a resource for studies on range expansion and evolutionary adaptation.</title>
        <authorList>
            <person name="Sheffer M.M."/>
            <person name="Hoppe A."/>
            <person name="Krehenwinkel H."/>
            <person name="Uhl G."/>
            <person name="Kuss A.W."/>
            <person name="Jensen L."/>
            <person name="Jensen C."/>
            <person name="Gillespie R.G."/>
            <person name="Hoff K.J."/>
            <person name="Prost S."/>
        </authorList>
    </citation>
    <scope>NUCLEOTIDE SEQUENCE</scope>
</reference>
<accession>A0A8T0EWB0</accession>
<keyword evidence="1" id="KW-0472">Membrane</keyword>
<keyword evidence="3" id="KW-1185">Reference proteome</keyword>
<gene>
    <name evidence="2" type="ORF">HNY73_015367</name>
</gene>
<evidence type="ECO:0000313" key="3">
    <source>
        <dbReference type="Proteomes" id="UP000807504"/>
    </source>
</evidence>
<dbReference type="AlphaFoldDB" id="A0A8T0EWB0"/>
<dbReference type="Proteomes" id="UP000807504">
    <property type="component" value="Unassembled WGS sequence"/>
</dbReference>
<protein>
    <submittedName>
        <fullName evidence="2">Uncharacterized protein</fullName>
    </submittedName>
</protein>
<keyword evidence="1" id="KW-1133">Transmembrane helix</keyword>
<sequence>MVDRQIHDEQPTDITSTAFGVLRRVIILAALCYFGTWIYAICAEDVKSWKALNFHIVMLGFILILLGFSCFYELKKFRFIQRIFERRSTRDSYDVNAEYN</sequence>
<name>A0A8T0EWB0_ARGBR</name>
<evidence type="ECO:0000313" key="2">
    <source>
        <dbReference type="EMBL" id="KAF8778666.1"/>
    </source>
</evidence>
<evidence type="ECO:0000256" key="1">
    <source>
        <dbReference type="SAM" id="Phobius"/>
    </source>
</evidence>